<dbReference type="InterPro" id="IPR010982">
    <property type="entry name" value="Lambda_DNA-bd_dom_sf"/>
</dbReference>
<evidence type="ECO:0000256" key="1">
    <source>
        <dbReference type="ARBA" id="ARBA00023125"/>
    </source>
</evidence>
<dbReference type="AlphaFoldDB" id="A0A231MVT2"/>
<dbReference type="InterPro" id="IPR014710">
    <property type="entry name" value="RmlC-like_jellyroll"/>
</dbReference>
<dbReference type="Pfam" id="PF07883">
    <property type="entry name" value="Cupin_2"/>
    <property type="match status" value="1"/>
</dbReference>
<dbReference type="GO" id="GO:0005829">
    <property type="term" value="C:cytosol"/>
    <property type="evidence" value="ECO:0007669"/>
    <property type="project" value="TreeGrafter"/>
</dbReference>
<accession>A0A231MVT2</accession>
<protein>
    <submittedName>
        <fullName evidence="2">XRE family transcriptional regulator</fullName>
    </submittedName>
</protein>
<gene>
    <name evidence="2" type="ORF">AN401_11250</name>
</gene>
<evidence type="ECO:0000313" key="3">
    <source>
        <dbReference type="Proteomes" id="UP000217763"/>
    </source>
</evidence>
<dbReference type="Proteomes" id="UP000217763">
    <property type="component" value="Chromosome"/>
</dbReference>
<sequence length="180" mass="19444">MDIGNRLKTVRQQAQLSQRELAKRSGVTNGFISQVEKNQVSPSIGSLKRLLDGLPMSLAEFFAEAEDNSNPVVYRAEEQPELGSGDISYRLIGGGFPGRAIGLLRETMPPGADTGPELLSHAGQECGVVLRGRLRLTVGGQEFELGPGDGYYFDSTQPHRFISIGDQPLELVSANTPPSF</sequence>
<dbReference type="Gene3D" id="1.10.260.40">
    <property type="entry name" value="lambda repressor-like DNA-binding domains"/>
    <property type="match status" value="1"/>
</dbReference>
<reference evidence="3" key="1">
    <citation type="submission" date="2015-09" db="EMBL/GenBank/DDBJ databases">
        <authorList>
            <person name="Shao Z."/>
            <person name="Wang L."/>
        </authorList>
    </citation>
    <scope>NUCLEOTIDE SEQUENCE [LARGE SCALE GENOMIC DNA]</scope>
    <source>
        <strain evidence="3">F13-1</strain>
    </source>
</reference>
<evidence type="ECO:0000313" key="2">
    <source>
        <dbReference type="EMBL" id="ATG74362.1"/>
    </source>
</evidence>
<dbReference type="InterPro" id="IPR011051">
    <property type="entry name" value="RmlC_Cupin_sf"/>
</dbReference>
<dbReference type="GO" id="GO:0003677">
    <property type="term" value="F:DNA binding"/>
    <property type="evidence" value="ECO:0007669"/>
    <property type="project" value="UniProtKB-KW"/>
</dbReference>
<keyword evidence="1" id="KW-0238">DNA-binding</keyword>
<dbReference type="InterPro" id="IPR050807">
    <property type="entry name" value="TransReg_Diox_bact_type"/>
</dbReference>
<dbReference type="RefSeq" id="WP_094040703.1">
    <property type="nucleotide sequence ID" value="NZ_CP012621.1"/>
</dbReference>
<dbReference type="CDD" id="cd00093">
    <property type="entry name" value="HTH_XRE"/>
    <property type="match status" value="1"/>
</dbReference>
<dbReference type="Gene3D" id="2.60.120.10">
    <property type="entry name" value="Jelly Rolls"/>
    <property type="match status" value="1"/>
</dbReference>
<dbReference type="InterPro" id="IPR001387">
    <property type="entry name" value="Cro/C1-type_HTH"/>
</dbReference>
<dbReference type="KEGG" id="zdf:AN401_11250"/>
<dbReference type="PROSITE" id="PS50943">
    <property type="entry name" value="HTH_CROC1"/>
    <property type="match status" value="1"/>
</dbReference>
<dbReference type="GO" id="GO:0003700">
    <property type="term" value="F:DNA-binding transcription factor activity"/>
    <property type="evidence" value="ECO:0007669"/>
    <property type="project" value="TreeGrafter"/>
</dbReference>
<dbReference type="Pfam" id="PF01381">
    <property type="entry name" value="HTH_3"/>
    <property type="match status" value="1"/>
</dbReference>
<organism evidence="2 3">
    <name type="scientific">Zobellella denitrificans</name>
    <dbReference type="NCBI Taxonomy" id="347534"/>
    <lineage>
        <taxon>Bacteria</taxon>
        <taxon>Pseudomonadati</taxon>
        <taxon>Pseudomonadota</taxon>
        <taxon>Gammaproteobacteria</taxon>
        <taxon>Aeromonadales</taxon>
        <taxon>Aeromonadaceae</taxon>
        <taxon>Zobellella</taxon>
    </lineage>
</organism>
<dbReference type="OrthoDB" id="9814751at2"/>
<dbReference type="SUPFAM" id="SSF51182">
    <property type="entry name" value="RmlC-like cupins"/>
    <property type="match status" value="1"/>
</dbReference>
<dbReference type="PANTHER" id="PTHR46797">
    <property type="entry name" value="HTH-TYPE TRANSCRIPTIONAL REGULATOR"/>
    <property type="match status" value="1"/>
</dbReference>
<dbReference type="EMBL" id="CP012621">
    <property type="protein sequence ID" value="ATG74362.1"/>
    <property type="molecule type" value="Genomic_DNA"/>
</dbReference>
<dbReference type="SMART" id="SM00530">
    <property type="entry name" value="HTH_XRE"/>
    <property type="match status" value="1"/>
</dbReference>
<keyword evidence="3" id="KW-1185">Reference proteome</keyword>
<dbReference type="PANTHER" id="PTHR46797:SF11">
    <property type="entry name" value="HTH-TYPE TRANSCRIPTIONAL REGULATOR PUUR"/>
    <property type="match status" value="1"/>
</dbReference>
<dbReference type="CDD" id="cd02209">
    <property type="entry name" value="cupin_XRE_C"/>
    <property type="match status" value="1"/>
</dbReference>
<proteinExistence type="predicted"/>
<dbReference type="InterPro" id="IPR013096">
    <property type="entry name" value="Cupin_2"/>
</dbReference>
<dbReference type="SUPFAM" id="SSF47413">
    <property type="entry name" value="lambda repressor-like DNA-binding domains"/>
    <property type="match status" value="1"/>
</dbReference>
<name>A0A231MVT2_9GAMM</name>